<keyword evidence="3" id="KW-1185">Reference proteome</keyword>
<accession>A0ABR9ZJV4</accession>
<feature type="compositionally biased region" description="Basic and acidic residues" evidence="1">
    <location>
        <begin position="229"/>
        <end position="239"/>
    </location>
</feature>
<comment type="caution">
    <text evidence="2">The sequence shown here is derived from an EMBL/GenBank/DDBJ whole genome shotgun (WGS) entry which is preliminary data.</text>
</comment>
<sequence length="272" mass="29156">MIRKIARPLLASAFVLDGVQMLKNTGEHTEEAKLIVGNARRVLPPNVAAVIPKDDTTSVRLVAGSKIAGAALLGTGKAPRLGAGLLTLLQLPTSLSRNAFWSEKDQAAKKNKQRGLVTDLALVGGLAITTADTAGKPGLTWRVQKALPGKSEQEKMLANAQDQAQGLLTKAKENAVSGKEAVASYVDDHSDEWKDTAADLRDKAVEIGGQAKEFASEQADVLTSQAADLSDRAQKETKGFRKQAKKDLKKGRKQAQKDLKKAQKQAKKKYGR</sequence>
<gene>
    <name evidence="2" type="ORF">IRY30_06495</name>
</gene>
<name>A0ABR9ZJV4_9CORY</name>
<dbReference type="RefSeq" id="WP_194556635.1">
    <property type="nucleotide sequence ID" value="NZ_JADKMY010000002.1"/>
</dbReference>
<evidence type="ECO:0000313" key="2">
    <source>
        <dbReference type="EMBL" id="MBF4553726.1"/>
    </source>
</evidence>
<feature type="compositionally biased region" description="Basic residues" evidence="1">
    <location>
        <begin position="262"/>
        <end position="272"/>
    </location>
</feature>
<reference evidence="2 3" key="1">
    <citation type="submission" date="2020-10" db="EMBL/GenBank/DDBJ databases">
        <title>Novel species in genus Corynebacterium.</title>
        <authorList>
            <person name="Zhang G."/>
        </authorList>
    </citation>
    <scope>NUCLEOTIDE SEQUENCE [LARGE SCALE GENOMIC DNA]</scope>
    <source>
        <strain evidence="2 3">DSM 45110</strain>
    </source>
</reference>
<feature type="region of interest" description="Disordered" evidence="1">
    <location>
        <begin position="223"/>
        <end position="272"/>
    </location>
</feature>
<evidence type="ECO:0000313" key="3">
    <source>
        <dbReference type="Proteomes" id="UP000635902"/>
    </source>
</evidence>
<dbReference type="EMBL" id="JADKMY010000002">
    <property type="protein sequence ID" value="MBF4553726.1"/>
    <property type="molecule type" value="Genomic_DNA"/>
</dbReference>
<organism evidence="2 3">
    <name type="scientific">Corynebacterium suicordis DSM 45110</name>
    <dbReference type="NCBI Taxonomy" id="1121369"/>
    <lineage>
        <taxon>Bacteria</taxon>
        <taxon>Bacillati</taxon>
        <taxon>Actinomycetota</taxon>
        <taxon>Actinomycetes</taxon>
        <taxon>Mycobacteriales</taxon>
        <taxon>Corynebacteriaceae</taxon>
        <taxon>Corynebacterium</taxon>
    </lineage>
</organism>
<proteinExistence type="predicted"/>
<evidence type="ECO:0000256" key="1">
    <source>
        <dbReference type="SAM" id="MobiDB-lite"/>
    </source>
</evidence>
<protein>
    <submittedName>
        <fullName evidence="2">DoxX family protein</fullName>
    </submittedName>
</protein>
<feature type="compositionally biased region" description="Basic residues" evidence="1">
    <location>
        <begin position="240"/>
        <end position="254"/>
    </location>
</feature>
<dbReference type="Proteomes" id="UP000635902">
    <property type="component" value="Unassembled WGS sequence"/>
</dbReference>